<comment type="similarity">
    <text evidence="5 15">Belongs to the cytochrome P450 family.</text>
</comment>
<evidence type="ECO:0000256" key="9">
    <source>
        <dbReference type="ARBA" id="ARBA00022848"/>
    </source>
</evidence>
<evidence type="ECO:0000256" key="10">
    <source>
        <dbReference type="ARBA" id="ARBA00023002"/>
    </source>
</evidence>
<name>A0AAV2PLY2_MEGNR</name>
<evidence type="ECO:0000256" key="15">
    <source>
        <dbReference type="RuleBase" id="RU000461"/>
    </source>
</evidence>
<dbReference type="InterPro" id="IPR050182">
    <property type="entry name" value="Cytochrome_P450_fam2"/>
</dbReference>
<keyword evidence="12 15" id="KW-0503">Monooxygenase</keyword>
<dbReference type="GO" id="GO:0020037">
    <property type="term" value="F:heme binding"/>
    <property type="evidence" value="ECO:0007669"/>
    <property type="project" value="InterPro"/>
</dbReference>
<comment type="function">
    <text evidence="2">May be involved in the metabolism of insect hormones and in the breakdown of synthetic insecticides.</text>
</comment>
<organism evidence="16 17">
    <name type="scientific">Meganyctiphanes norvegica</name>
    <name type="common">Northern krill</name>
    <name type="synonym">Thysanopoda norvegica</name>
    <dbReference type="NCBI Taxonomy" id="48144"/>
    <lineage>
        <taxon>Eukaryota</taxon>
        <taxon>Metazoa</taxon>
        <taxon>Ecdysozoa</taxon>
        <taxon>Arthropoda</taxon>
        <taxon>Crustacea</taxon>
        <taxon>Multicrustacea</taxon>
        <taxon>Malacostraca</taxon>
        <taxon>Eumalacostraca</taxon>
        <taxon>Eucarida</taxon>
        <taxon>Euphausiacea</taxon>
        <taxon>Euphausiidae</taxon>
        <taxon>Meganyctiphanes</taxon>
    </lineage>
</organism>
<dbReference type="InterPro" id="IPR002401">
    <property type="entry name" value="Cyt_P450_E_grp-I"/>
</dbReference>
<accession>A0AAV2PLY2</accession>
<keyword evidence="9" id="KW-0492">Microsome</keyword>
<evidence type="ECO:0000256" key="2">
    <source>
        <dbReference type="ARBA" id="ARBA00003690"/>
    </source>
</evidence>
<evidence type="ECO:0000256" key="13">
    <source>
        <dbReference type="ARBA" id="ARBA00023136"/>
    </source>
</evidence>
<evidence type="ECO:0000256" key="4">
    <source>
        <dbReference type="ARBA" id="ARBA00004406"/>
    </source>
</evidence>
<dbReference type="PANTHER" id="PTHR24300">
    <property type="entry name" value="CYTOCHROME P450 508A4-RELATED"/>
    <property type="match status" value="1"/>
</dbReference>
<keyword evidence="11 14" id="KW-0408">Iron</keyword>
<evidence type="ECO:0008006" key="18">
    <source>
        <dbReference type="Google" id="ProtNLM"/>
    </source>
</evidence>
<feature type="non-terminal residue" evidence="16">
    <location>
        <position position="232"/>
    </location>
</feature>
<evidence type="ECO:0000256" key="1">
    <source>
        <dbReference type="ARBA" id="ARBA00001971"/>
    </source>
</evidence>
<keyword evidence="10 15" id="KW-0560">Oxidoreductase</keyword>
<dbReference type="PANTHER" id="PTHR24300:SF375">
    <property type="entry name" value="CYTOCHROME P450 FAMILY"/>
    <property type="match status" value="1"/>
</dbReference>
<evidence type="ECO:0000256" key="11">
    <source>
        <dbReference type="ARBA" id="ARBA00023004"/>
    </source>
</evidence>
<evidence type="ECO:0000313" key="16">
    <source>
        <dbReference type="EMBL" id="CAL4060268.1"/>
    </source>
</evidence>
<dbReference type="AlphaFoldDB" id="A0AAV2PLY2"/>
<evidence type="ECO:0000256" key="6">
    <source>
        <dbReference type="ARBA" id="ARBA00022617"/>
    </source>
</evidence>
<comment type="subcellular location">
    <subcellularLocation>
        <location evidence="4">Endoplasmic reticulum membrane</location>
        <topology evidence="4">Peripheral membrane protein</topology>
    </subcellularLocation>
    <subcellularLocation>
        <location evidence="3">Microsome membrane</location>
        <topology evidence="3">Peripheral membrane protein</topology>
    </subcellularLocation>
</comment>
<comment type="cofactor">
    <cofactor evidence="1 14">
        <name>heme</name>
        <dbReference type="ChEBI" id="CHEBI:30413"/>
    </cofactor>
</comment>
<evidence type="ECO:0000256" key="7">
    <source>
        <dbReference type="ARBA" id="ARBA00022723"/>
    </source>
</evidence>
<feature type="non-terminal residue" evidence="16">
    <location>
        <position position="1"/>
    </location>
</feature>
<dbReference type="Proteomes" id="UP001497623">
    <property type="component" value="Unassembled WGS sequence"/>
</dbReference>
<evidence type="ECO:0000256" key="3">
    <source>
        <dbReference type="ARBA" id="ARBA00004174"/>
    </source>
</evidence>
<evidence type="ECO:0000256" key="12">
    <source>
        <dbReference type="ARBA" id="ARBA00023033"/>
    </source>
</evidence>
<evidence type="ECO:0000313" key="17">
    <source>
        <dbReference type="Proteomes" id="UP001497623"/>
    </source>
</evidence>
<dbReference type="Gene3D" id="1.10.630.10">
    <property type="entry name" value="Cytochrome P450"/>
    <property type="match status" value="1"/>
</dbReference>
<dbReference type="InterPro" id="IPR017972">
    <property type="entry name" value="Cyt_P450_CS"/>
</dbReference>
<dbReference type="GO" id="GO:0005789">
    <property type="term" value="C:endoplasmic reticulum membrane"/>
    <property type="evidence" value="ECO:0007669"/>
    <property type="project" value="UniProtKB-SubCell"/>
</dbReference>
<evidence type="ECO:0000256" key="5">
    <source>
        <dbReference type="ARBA" id="ARBA00010617"/>
    </source>
</evidence>
<comment type="caution">
    <text evidence="16">The sequence shown here is derived from an EMBL/GenBank/DDBJ whole genome shotgun (WGS) entry which is preliminary data.</text>
</comment>
<dbReference type="PRINTS" id="PR00463">
    <property type="entry name" value="EP450I"/>
</dbReference>
<dbReference type="GO" id="GO:0005506">
    <property type="term" value="F:iron ion binding"/>
    <property type="evidence" value="ECO:0007669"/>
    <property type="project" value="InterPro"/>
</dbReference>
<dbReference type="InterPro" id="IPR001128">
    <property type="entry name" value="Cyt_P450"/>
</dbReference>
<dbReference type="GO" id="GO:0006805">
    <property type="term" value="P:xenobiotic metabolic process"/>
    <property type="evidence" value="ECO:0007669"/>
    <property type="project" value="TreeGrafter"/>
</dbReference>
<feature type="binding site" description="axial binding residue" evidence="14">
    <location>
        <position position="188"/>
    </location>
    <ligand>
        <name>heme</name>
        <dbReference type="ChEBI" id="CHEBI:30413"/>
    </ligand>
    <ligandPart>
        <name>Fe</name>
        <dbReference type="ChEBI" id="CHEBI:18248"/>
    </ligandPart>
</feature>
<dbReference type="FunFam" id="1.10.630.10:FF:000238">
    <property type="entry name" value="Cytochrome P450 2A6"/>
    <property type="match status" value="1"/>
</dbReference>
<keyword evidence="8" id="KW-0256">Endoplasmic reticulum</keyword>
<sequence>EEIDDHRNSLDPENPRDLIDSFLIEMKDTINDKEEYMNLKILLGDLFGAGSETTSSTIRWFVLYMVLYPQVQKRVQEEVDNVVVADRQPGLEDRESLMYLEAVIHEVHRKASLVMFSLPHQTSKEIKLGGYTIPKASVLMLAVTKIHNDKKYWEKPEEFYPEHFLDENGKVLTKKDGFLPFSIGRRQCLGESLARMELFLFCAAILQKYNISAPPGEKITDEPDPSKNLFRA</sequence>
<evidence type="ECO:0000256" key="8">
    <source>
        <dbReference type="ARBA" id="ARBA00022824"/>
    </source>
</evidence>
<keyword evidence="7 14" id="KW-0479">Metal-binding</keyword>
<dbReference type="InterPro" id="IPR036396">
    <property type="entry name" value="Cyt_P450_sf"/>
</dbReference>
<dbReference type="PRINTS" id="PR00385">
    <property type="entry name" value="P450"/>
</dbReference>
<dbReference type="GO" id="GO:0006082">
    <property type="term" value="P:organic acid metabolic process"/>
    <property type="evidence" value="ECO:0007669"/>
    <property type="project" value="TreeGrafter"/>
</dbReference>
<evidence type="ECO:0000256" key="14">
    <source>
        <dbReference type="PIRSR" id="PIRSR602401-1"/>
    </source>
</evidence>
<keyword evidence="13" id="KW-0472">Membrane</keyword>
<reference evidence="16 17" key="1">
    <citation type="submission" date="2024-05" db="EMBL/GenBank/DDBJ databases">
        <authorList>
            <person name="Wallberg A."/>
        </authorList>
    </citation>
    <scope>NUCLEOTIDE SEQUENCE [LARGE SCALE GENOMIC DNA]</scope>
</reference>
<dbReference type="Pfam" id="PF00067">
    <property type="entry name" value="p450"/>
    <property type="match status" value="1"/>
</dbReference>
<gene>
    <name evidence="16" type="ORF">MNOR_LOCUS1196</name>
</gene>
<proteinExistence type="inferred from homology"/>
<protein>
    <recommendedName>
        <fullName evidence="18">Cytochrome P450 2L1</fullName>
    </recommendedName>
</protein>
<keyword evidence="6 14" id="KW-0349">Heme</keyword>
<dbReference type="GO" id="GO:0016712">
    <property type="term" value="F:oxidoreductase activity, acting on paired donors, with incorporation or reduction of molecular oxygen, reduced flavin or flavoprotein as one donor, and incorporation of one atom of oxygen"/>
    <property type="evidence" value="ECO:0007669"/>
    <property type="project" value="TreeGrafter"/>
</dbReference>
<dbReference type="SUPFAM" id="SSF48264">
    <property type="entry name" value="Cytochrome P450"/>
    <property type="match status" value="1"/>
</dbReference>
<keyword evidence="17" id="KW-1185">Reference proteome</keyword>
<dbReference type="PROSITE" id="PS00086">
    <property type="entry name" value="CYTOCHROME_P450"/>
    <property type="match status" value="1"/>
</dbReference>
<dbReference type="EMBL" id="CAXKWB010000309">
    <property type="protein sequence ID" value="CAL4060268.1"/>
    <property type="molecule type" value="Genomic_DNA"/>
</dbReference>